<protein>
    <submittedName>
        <fullName evidence="2">Pilus assembly protein PilN</fullName>
    </submittedName>
</protein>
<comment type="caution">
    <text evidence="2">The sequence shown here is derived from an EMBL/GenBank/DDBJ whole genome shotgun (WGS) entry which is preliminary data.</text>
</comment>
<dbReference type="AlphaFoldDB" id="A0A3A1R533"/>
<dbReference type="EMBL" id="QXIR01000003">
    <property type="protein sequence ID" value="RIW37699.1"/>
    <property type="molecule type" value="Genomic_DNA"/>
</dbReference>
<organism evidence="2 3">
    <name type="scientific">Bacillus salacetis</name>
    <dbReference type="NCBI Taxonomy" id="2315464"/>
    <lineage>
        <taxon>Bacteria</taxon>
        <taxon>Bacillati</taxon>
        <taxon>Bacillota</taxon>
        <taxon>Bacilli</taxon>
        <taxon>Bacillales</taxon>
        <taxon>Bacillaceae</taxon>
        <taxon>Bacillus</taxon>
    </lineage>
</organism>
<evidence type="ECO:0000313" key="3">
    <source>
        <dbReference type="Proteomes" id="UP000265801"/>
    </source>
</evidence>
<accession>A0A3A1R533</accession>
<dbReference type="Pfam" id="PF05137">
    <property type="entry name" value="PilN"/>
    <property type="match status" value="1"/>
</dbReference>
<dbReference type="RefSeq" id="WP_119545579.1">
    <property type="nucleotide sequence ID" value="NZ_QXIR01000003.1"/>
</dbReference>
<feature type="transmembrane region" description="Helical" evidence="1">
    <location>
        <begin position="17"/>
        <end position="39"/>
    </location>
</feature>
<name>A0A3A1R533_9BACI</name>
<proteinExistence type="predicted"/>
<evidence type="ECO:0000256" key="1">
    <source>
        <dbReference type="SAM" id="Phobius"/>
    </source>
</evidence>
<dbReference type="OrthoDB" id="2971140at2"/>
<reference evidence="2 3" key="1">
    <citation type="submission" date="2018-09" db="EMBL/GenBank/DDBJ databases">
        <title>Bacillus saliacetes sp. nov., isolated from Thai shrimp paste (Ka-pi).</title>
        <authorList>
            <person name="Daroonpunt R."/>
            <person name="Tanasupawat S."/>
            <person name="Yiamsombut S."/>
        </authorList>
    </citation>
    <scope>NUCLEOTIDE SEQUENCE [LARGE SCALE GENOMIC DNA]</scope>
    <source>
        <strain evidence="2 3">SKP7-4</strain>
    </source>
</reference>
<dbReference type="Proteomes" id="UP000265801">
    <property type="component" value="Unassembled WGS sequence"/>
</dbReference>
<dbReference type="InterPro" id="IPR007813">
    <property type="entry name" value="PilN"/>
</dbReference>
<gene>
    <name evidence="2" type="ORF">D3H55_03780</name>
</gene>
<keyword evidence="1" id="KW-1133">Transmembrane helix</keyword>
<keyword evidence="3" id="KW-1185">Reference proteome</keyword>
<evidence type="ECO:0000313" key="2">
    <source>
        <dbReference type="EMBL" id="RIW37699.1"/>
    </source>
</evidence>
<keyword evidence="1" id="KW-0812">Transmembrane</keyword>
<sequence>MLIDINLLPQKEHKRRLPVYIAIAAISMALLGTVFLIIYTQVSQQKLDNLTKELEMKKEFRIQQETAVSNVESSDGMQQLQTAVKWAEEYPIDTVPVLEHLTSLLPERGFFRQFNYTEDGKINLNVQFDTSRQAAYFLNDLKNSDWIVDVKLASLETTSQAEAADETTALTEDQLMPRYLGQYEISLNQTLIKNELHSEDEGGDE</sequence>
<keyword evidence="1" id="KW-0472">Membrane</keyword>